<feature type="region of interest" description="Disordered" evidence="1">
    <location>
        <begin position="261"/>
        <end position="288"/>
    </location>
</feature>
<proteinExistence type="predicted"/>
<feature type="region of interest" description="Disordered" evidence="1">
    <location>
        <begin position="19"/>
        <end position="58"/>
    </location>
</feature>
<protein>
    <submittedName>
        <fullName evidence="2">Uncharacterized protein</fullName>
    </submittedName>
</protein>
<feature type="region of interest" description="Disordered" evidence="1">
    <location>
        <begin position="398"/>
        <end position="425"/>
    </location>
</feature>
<name>A0ABD3MK60_9STRA</name>
<gene>
    <name evidence="2" type="ORF">ACHAW5_000129</name>
</gene>
<organism evidence="2 3">
    <name type="scientific">Stephanodiscus triporus</name>
    <dbReference type="NCBI Taxonomy" id="2934178"/>
    <lineage>
        <taxon>Eukaryota</taxon>
        <taxon>Sar</taxon>
        <taxon>Stramenopiles</taxon>
        <taxon>Ochrophyta</taxon>
        <taxon>Bacillariophyta</taxon>
        <taxon>Coscinodiscophyceae</taxon>
        <taxon>Thalassiosirophycidae</taxon>
        <taxon>Stephanodiscales</taxon>
        <taxon>Stephanodiscaceae</taxon>
        <taxon>Stephanodiscus</taxon>
    </lineage>
</organism>
<evidence type="ECO:0000256" key="1">
    <source>
        <dbReference type="SAM" id="MobiDB-lite"/>
    </source>
</evidence>
<accession>A0ABD3MK60</accession>
<sequence>MTWTHHLVPISPFVELDASRERGDCSAKVEDDDDGGGGGGGGGGNETPPPQLPTSLKLPGRFGREELLRPFSKACPTCVGRRGRRRRNVDVVSSRMDDDDDGGGGRPILCAICRSIRSLAKFIPRREFWCFSYPEGGNDDEDDGRRRVKLVISGKDAFRLVRVRPSTGGGGVTPIDDACEKDPRSMELNDGDILSLLWHGGQNEGGDGKINFSSSALEPLVQFRLTSIEGGDIPDKQVGVSLFIDSGDAIDENGAQRIRGNGHEAESEHDERSLHHDADNPCGAEKHSMCDNKDHSSFASPRDVEHSFNIDGFVRTVTKEDSMARGNCFGDIFRDKENERKVGSCRSNSTTNSIDDDACLENAKGNSCDEGEMESAPLTLPSQFLASYSKSFSFDSAEKSPSISHTTSRVNTAECVGQSTPQKSNLTRKRAYHDNIELTEAETTPKRSNITSADKQAFVPMSSLSYDEMVELRNDATPPNSSEKTSPSLRRTILSLTLALTSNISLYDPNFMNDCNADANGMLPTQGRQWIPRLLRGAHIKKYL</sequence>
<feature type="compositionally biased region" description="Gly residues" evidence="1">
    <location>
        <begin position="36"/>
        <end position="45"/>
    </location>
</feature>
<feature type="compositionally biased region" description="Basic and acidic residues" evidence="1">
    <location>
        <begin position="19"/>
        <end position="29"/>
    </location>
</feature>
<comment type="caution">
    <text evidence="2">The sequence shown here is derived from an EMBL/GenBank/DDBJ whole genome shotgun (WGS) entry which is preliminary data.</text>
</comment>
<dbReference type="AlphaFoldDB" id="A0ABD3MK60"/>
<keyword evidence="3" id="KW-1185">Reference proteome</keyword>
<evidence type="ECO:0000313" key="2">
    <source>
        <dbReference type="EMBL" id="KAL3764465.1"/>
    </source>
</evidence>
<dbReference type="EMBL" id="JALLAZ020001773">
    <property type="protein sequence ID" value="KAL3764465.1"/>
    <property type="molecule type" value="Genomic_DNA"/>
</dbReference>
<evidence type="ECO:0000313" key="3">
    <source>
        <dbReference type="Proteomes" id="UP001530315"/>
    </source>
</evidence>
<reference evidence="2 3" key="1">
    <citation type="submission" date="2024-10" db="EMBL/GenBank/DDBJ databases">
        <title>Updated reference genomes for cyclostephanoid diatoms.</title>
        <authorList>
            <person name="Roberts W.R."/>
            <person name="Alverson A.J."/>
        </authorList>
    </citation>
    <scope>NUCLEOTIDE SEQUENCE [LARGE SCALE GENOMIC DNA]</scope>
    <source>
        <strain evidence="2 3">AJA276-08</strain>
    </source>
</reference>
<dbReference type="Proteomes" id="UP001530315">
    <property type="component" value="Unassembled WGS sequence"/>
</dbReference>